<dbReference type="InterPro" id="IPR006311">
    <property type="entry name" value="TAT_signal"/>
</dbReference>
<dbReference type="Proteomes" id="UP001501721">
    <property type="component" value="Unassembled WGS sequence"/>
</dbReference>
<gene>
    <name evidence="3" type="ORF">GCM10010422_04670</name>
</gene>
<dbReference type="InterPro" id="IPR046540">
    <property type="entry name" value="DMFA2_C"/>
</dbReference>
<feature type="region of interest" description="Disordered" evidence="1">
    <location>
        <begin position="507"/>
        <end position="526"/>
    </location>
</feature>
<evidence type="ECO:0000259" key="2">
    <source>
        <dbReference type="Pfam" id="PF20254"/>
    </source>
</evidence>
<dbReference type="Pfam" id="PF20254">
    <property type="entry name" value="DMFA2_C"/>
    <property type="match status" value="1"/>
</dbReference>
<sequence length="526" mass="55381">MQRGPDRPDAGAVTHPGFGVAPADGSGLGRRRFLALCAGAGLATAAACTAAPSGPGSRPRPESERDAPGTTAWRLGPTGPPDAVSGYPDRVSVPPGESFGLCVSTTAAAFRVSAFRIGWYGGAGARRIWASGRTPGRARAAPRVLAATRTVCADWPVTLPVDTTGWPEGAYLLRLEADTGHQRYIPFVVRSTDGTGRTVLLHAPATWQAYNRWGGASLYTGADGGYAGRSLAVSFDRPYDGSGAEKFLTYERALVVLAERLGIPLAYSTGTDVHRDPEVLRGAHALVCLGHDEYWTPEQRAHVTAARDAGVNIAFLGANTCFRRVRLEPGTGAMDRTVVCYKSDYRADPSYPSAPAQVTTDYRLPPGADPESALTGVLYEGYPVDAPYVVRAPGHWAYEGTGVRAGDGFAHLVGVEYDRVTPGAPTPGPLEITAHSPLVCAGRPSHSDSAYYTTPAGAGVLATGTMRWVEGLLAGTGELGRDHGMDARTRAFVTRTTENVLRMFARGPAARHAPPPDANTRAVYGG</sequence>
<feature type="region of interest" description="Disordered" evidence="1">
    <location>
        <begin position="48"/>
        <end position="83"/>
    </location>
</feature>
<feature type="region of interest" description="Disordered" evidence="1">
    <location>
        <begin position="1"/>
        <end position="26"/>
    </location>
</feature>
<evidence type="ECO:0000256" key="1">
    <source>
        <dbReference type="SAM" id="MobiDB-lite"/>
    </source>
</evidence>
<proteinExistence type="predicted"/>
<reference evidence="4" key="1">
    <citation type="journal article" date="2019" name="Int. J. Syst. Evol. Microbiol.">
        <title>The Global Catalogue of Microorganisms (GCM) 10K type strain sequencing project: providing services to taxonomists for standard genome sequencing and annotation.</title>
        <authorList>
            <consortium name="The Broad Institute Genomics Platform"/>
            <consortium name="The Broad Institute Genome Sequencing Center for Infectious Disease"/>
            <person name="Wu L."/>
            <person name="Ma J."/>
        </authorList>
    </citation>
    <scope>NUCLEOTIDE SEQUENCE [LARGE SCALE GENOMIC DNA]</scope>
    <source>
        <strain evidence="4">JCM 6923</strain>
    </source>
</reference>
<protein>
    <recommendedName>
        <fullName evidence="2">N,N-dimethylformamidase beta subunit-like C-terminal domain-containing protein</fullName>
    </recommendedName>
</protein>
<keyword evidence="4" id="KW-1185">Reference proteome</keyword>
<dbReference type="PROSITE" id="PS51318">
    <property type="entry name" value="TAT"/>
    <property type="match status" value="1"/>
</dbReference>
<evidence type="ECO:0000313" key="4">
    <source>
        <dbReference type="Proteomes" id="UP001501721"/>
    </source>
</evidence>
<comment type="caution">
    <text evidence="3">The sequence shown here is derived from an EMBL/GenBank/DDBJ whole genome shotgun (WGS) entry which is preliminary data.</text>
</comment>
<accession>A0ABP5XYF7</accession>
<feature type="compositionally biased region" description="Low complexity" evidence="1">
    <location>
        <begin position="48"/>
        <end position="57"/>
    </location>
</feature>
<feature type="domain" description="N,N-dimethylformamidase beta subunit-like C-terminal" evidence="2">
    <location>
        <begin position="111"/>
        <end position="473"/>
    </location>
</feature>
<organism evidence="3 4">
    <name type="scientific">Streptomyces graminearus</name>
    <dbReference type="NCBI Taxonomy" id="284030"/>
    <lineage>
        <taxon>Bacteria</taxon>
        <taxon>Bacillati</taxon>
        <taxon>Actinomycetota</taxon>
        <taxon>Actinomycetes</taxon>
        <taxon>Kitasatosporales</taxon>
        <taxon>Streptomycetaceae</taxon>
        <taxon>Streptomyces</taxon>
    </lineage>
</organism>
<evidence type="ECO:0000313" key="3">
    <source>
        <dbReference type="EMBL" id="GAA2466698.1"/>
    </source>
</evidence>
<dbReference type="EMBL" id="BAAATL010000001">
    <property type="protein sequence ID" value="GAA2466698.1"/>
    <property type="molecule type" value="Genomic_DNA"/>
</dbReference>
<name>A0ABP5XYF7_9ACTN</name>